<dbReference type="AlphaFoldDB" id="A0A2P5FZY0"/>
<keyword evidence="3 6" id="KW-0713">Self-incompatibility</keyword>
<name>A0A2P5FZY0_TREOI</name>
<keyword evidence="8" id="KW-1185">Reference proteome</keyword>
<dbReference type="Pfam" id="PF05938">
    <property type="entry name" value="Self-incomp_S1"/>
    <property type="match status" value="2"/>
</dbReference>
<evidence type="ECO:0000256" key="6">
    <source>
        <dbReference type="RuleBase" id="RU367044"/>
    </source>
</evidence>
<dbReference type="PANTHER" id="PTHR31232">
    <property type="match status" value="1"/>
</dbReference>
<comment type="similarity">
    <text evidence="2 6">Belongs to the plant self-incompatibility (S1) protein family.</text>
</comment>
<dbReference type="Proteomes" id="UP000237000">
    <property type="component" value="Unassembled WGS sequence"/>
</dbReference>
<comment type="subcellular location">
    <subcellularLocation>
        <location evidence="1 6">Secreted</location>
    </subcellularLocation>
</comment>
<accession>A0A2P5FZY0</accession>
<gene>
    <name evidence="7" type="ORF">TorRG33x02_005680</name>
</gene>
<dbReference type="GO" id="GO:0060320">
    <property type="term" value="P:rejection of self pollen"/>
    <property type="evidence" value="ECO:0007669"/>
    <property type="project" value="UniProtKB-KW"/>
</dbReference>
<dbReference type="EMBL" id="JXTC01000002">
    <property type="protein sequence ID" value="POO03363.1"/>
    <property type="molecule type" value="Genomic_DNA"/>
</dbReference>
<evidence type="ECO:0000256" key="4">
    <source>
        <dbReference type="ARBA" id="ARBA00022525"/>
    </source>
</evidence>
<reference evidence="8" key="1">
    <citation type="submission" date="2016-06" db="EMBL/GenBank/DDBJ databases">
        <title>Parallel loss of symbiosis genes in relatives of nitrogen-fixing non-legume Parasponia.</title>
        <authorList>
            <person name="Van Velzen R."/>
            <person name="Holmer R."/>
            <person name="Bu F."/>
            <person name="Rutten L."/>
            <person name="Van Zeijl A."/>
            <person name="Liu W."/>
            <person name="Santuari L."/>
            <person name="Cao Q."/>
            <person name="Sharma T."/>
            <person name="Shen D."/>
            <person name="Roswanjaya Y."/>
            <person name="Wardhani T."/>
            <person name="Kalhor M.S."/>
            <person name="Jansen J."/>
            <person name="Van den Hoogen J."/>
            <person name="Gungor B."/>
            <person name="Hartog M."/>
            <person name="Hontelez J."/>
            <person name="Verver J."/>
            <person name="Yang W.-C."/>
            <person name="Schijlen E."/>
            <person name="Repin R."/>
            <person name="Schilthuizen M."/>
            <person name="Schranz E."/>
            <person name="Heidstra R."/>
            <person name="Miyata K."/>
            <person name="Fedorova E."/>
            <person name="Kohlen W."/>
            <person name="Bisseling T."/>
            <person name="Smit S."/>
            <person name="Geurts R."/>
        </authorList>
    </citation>
    <scope>NUCLEOTIDE SEQUENCE [LARGE SCALE GENOMIC DNA]</scope>
    <source>
        <strain evidence="8">cv. RG33-2</strain>
    </source>
</reference>
<dbReference type="GO" id="GO:0005576">
    <property type="term" value="C:extracellular region"/>
    <property type="evidence" value="ECO:0007669"/>
    <property type="project" value="UniProtKB-SubCell"/>
</dbReference>
<sequence>MLSLLTSTTAKTTVSIHNNLPDNEDLKLHCQSGDDDLGVNNVHLNGYASATYDIYVAKRDDNFRCPTYCSWEARADGVYGYTEHEHVNDLHFPWHRPLISRVHK</sequence>
<keyword evidence="4 6" id="KW-0964">Secreted</keyword>
<keyword evidence="5" id="KW-0732">Signal</keyword>
<evidence type="ECO:0000256" key="1">
    <source>
        <dbReference type="ARBA" id="ARBA00004613"/>
    </source>
</evidence>
<dbReference type="OrthoDB" id="1848419at2759"/>
<dbReference type="PANTHER" id="PTHR31232:SF149">
    <property type="entry name" value="S-PROTEIN HOMOLOG"/>
    <property type="match status" value="1"/>
</dbReference>
<dbReference type="InterPro" id="IPR010264">
    <property type="entry name" value="Self-incomp_S1"/>
</dbReference>
<organism evidence="7 8">
    <name type="scientific">Trema orientale</name>
    <name type="common">Charcoal tree</name>
    <name type="synonym">Celtis orientalis</name>
    <dbReference type="NCBI Taxonomy" id="63057"/>
    <lineage>
        <taxon>Eukaryota</taxon>
        <taxon>Viridiplantae</taxon>
        <taxon>Streptophyta</taxon>
        <taxon>Embryophyta</taxon>
        <taxon>Tracheophyta</taxon>
        <taxon>Spermatophyta</taxon>
        <taxon>Magnoliopsida</taxon>
        <taxon>eudicotyledons</taxon>
        <taxon>Gunneridae</taxon>
        <taxon>Pentapetalae</taxon>
        <taxon>rosids</taxon>
        <taxon>fabids</taxon>
        <taxon>Rosales</taxon>
        <taxon>Cannabaceae</taxon>
        <taxon>Trema</taxon>
    </lineage>
</organism>
<evidence type="ECO:0000256" key="2">
    <source>
        <dbReference type="ARBA" id="ARBA00005581"/>
    </source>
</evidence>
<evidence type="ECO:0000313" key="8">
    <source>
        <dbReference type="Proteomes" id="UP000237000"/>
    </source>
</evidence>
<comment type="caution">
    <text evidence="7">The sequence shown here is derived from an EMBL/GenBank/DDBJ whole genome shotgun (WGS) entry which is preliminary data.</text>
</comment>
<proteinExistence type="inferred from homology"/>
<evidence type="ECO:0000256" key="3">
    <source>
        <dbReference type="ARBA" id="ARBA00022471"/>
    </source>
</evidence>
<dbReference type="InParanoid" id="A0A2P5FZY0"/>
<evidence type="ECO:0000256" key="5">
    <source>
        <dbReference type="ARBA" id="ARBA00022729"/>
    </source>
</evidence>
<evidence type="ECO:0000313" key="7">
    <source>
        <dbReference type="EMBL" id="POO03363.1"/>
    </source>
</evidence>
<protein>
    <recommendedName>
        <fullName evidence="6">S-protein homolog</fullName>
    </recommendedName>
</protein>